<reference evidence="5 6" key="1">
    <citation type="journal article" date="2012" name="Appl. Environ. Microbiol.">
        <title>Short-read sequencing for genomic analysis of the brown rot fungus Fibroporia radiculosa.</title>
        <authorList>
            <person name="Tang J.D."/>
            <person name="Perkins A.D."/>
            <person name="Sonstegard T.S."/>
            <person name="Schroeder S.G."/>
            <person name="Burgess S.C."/>
            <person name="Diehl S.V."/>
        </authorList>
    </citation>
    <scope>NUCLEOTIDE SEQUENCE [LARGE SCALE GENOMIC DNA]</scope>
    <source>
        <strain evidence="5 6">TFFH 294</strain>
    </source>
</reference>
<name>J7SCS1_9APHY</name>
<organism evidence="5 6">
    <name type="scientific">Fibroporia radiculosa</name>
    <dbReference type="NCBI Taxonomy" id="599839"/>
    <lineage>
        <taxon>Eukaryota</taxon>
        <taxon>Fungi</taxon>
        <taxon>Dikarya</taxon>
        <taxon>Basidiomycota</taxon>
        <taxon>Agaricomycotina</taxon>
        <taxon>Agaricomycetes</taxon>
        <taxon>Polyporales</taxon>
        <taxon>Fibroporiaceae</taxon>
        <taxon>Fibroporia</taxon>
    </lineage>
</organism>
<dbReference type="Pfam" id="PF00350">
    <property type="entry name" value="Dynamin_N"/>
    <property type="match status" value="1"/>
</dbReference>
<dbReference type="InterPro" id="IPR027417">
    <property type="entry name" value="P-loop_NTPase"/>
</dbReference>
<dbReference type="PANTHER" id="PTHR11566">
    <property type="entry name" value="DYNAMIN"/>
    <property type="match status" value="1"/>
</dbReference>
<evidence type="ECO:0000259" key="4">
    <source>
        <dbReference type="PROSITE" id="PS51388"/>
    </source>
</evidence>
<evidence type="ECO:0000256" key="3">
    <source>
        <dbReference type="SAM" id="MobiDB-lite"/>
    </source>
</evidence>
<evidence type="ECO:0000313" key="5">
    <source>
        <dbReference type="EMBL" id="CCL98368.1"/>
    </source>
</evidence>
<dbReference type="InParanoid" id="J7SCS1"/>
<dbReference type="Gene3D" id="3.40.50.300">
    <property type="entry name" value="P-loop containing nucleotide triphosphate hydrolases"/>
    <property type="match status" value="1"/>
</dbReference>
<evidence type="ECO:0000313" key="6">
    <source>
        <dbReference type="Proteomes" id="UP000006352"/>
    </source>
</evidence>
<dbReference type="GO" id="GO:0005874">
    <property type="term" value="C:microtubule"/>
    <property type="evidence" value="ECO:0007669"/>
    <property type="project" value="TreeGrafter"/>
</dbReference>
<proteinExistence type="predicted"/>
<dbReference type="GO" id="GO:0005737">
    <property type="term" value="C:cytoplasm"/>
    <property type="evidence" value="ECO:0007669"/>
    <property type="project" value="TreeGrafter"/>
</dbReference>
<protein>
    <recommendedName>
        <fullName evidence="4">GED domain-containing protein</fullName>
    </recommendedName>
</protein>
<dbReference type="InterPro" id="IPR000375">
    <property type="entry name" value="Dynamin_stalk"/>
</dbReference>
<dbReference type="GO" id="GO:0005525">
    <property type="term" value="F:GTP binding"/>
    <property type="evidence" value="ECO:0007669"/>
    <property type="project" value="InterPro"/>
</dbReference>
<dbReference type="SUPFAM" id="SSF52540">
    <property type="entry name" value="P-loop containing nucleoside triphosphate hydrolases"/>
    <property type="match status" value="1"/>
</dbReference>
<dbReference type="RefSeq" id="XP_012177651.1">
    <property type="nucleotide sequence ID" value="XM_012322261.1"/>
</dbReference>
<sequence length="817" mass="92304">MKGFRFRRRHADTSSTANTSINIDLTDADVDMDSVTTTLNIAGTEYAQKRREIFKLVKDLRALGGGVDIDIPRIAVIGGQSAGKSSLVEALTGISVPRDSGTCTRCPMECTVLTNEDVWSCEISLGRAGKQHEQFSPKLMAKKEVEIWLRRAQAAILNPHLPPNHFKGMGYENLRSHATTDQQTLKFSKDAVVINIEDPEGTDLSFVDLPGLVQNEDDAVISLVKSLVEGYISEQSTLILVTIPASGMSSPVLSAQTESSGVITKPDSLTSGATGARQKWLDVIQGRFHKLEHGYYVVRLPDDEERAKNLSRQDLERLATTFFQTTEPWKELLSCNRVGIPNLVSYISKVLMKVIEESLPYLKEQVREKLSKCLVEIQGLPKAVSIDSSTEVFTRISRFCKDLQGDVEAVNESKKFVHLNKKTYKAFKLNIRSTYPDFRPVTKIKEEDIIIDPQFVKDTLDNDVESRSPKSTLPPMTLLDVGRVIEDCSGWELPHHIPYEAIKVLIKRSVDLWPQPSQRCFDGVLGDLSAIVNEKITKHFGQFLALEKYIAPMIRNELGESTQRARQVLADVLEGETVPYFTQNNHYFETVRSNCLEHYRDVYRNPHRYRSQKAREEPVAYSPSVFSRTYEARILESKPEAPLEPLPYESERVVMATVRAYFQVAYKRVIDNVPLTIQRHLNQRFVNGLETKLVEKLDLGAANTSRRLAELLEEDPTLKAKRKRLADEKRQLEEMQTKLNNFQWTPSSRSLPLFPPKRPQRRPKCQATTTPPTPTTGAAPLHELNVISWLSALTFTHSFAPTSTFTPLVDPQEGIRR</sequence>
<dbReference type="GO" id="GO:0008017">
    <property type="term" value="F:microtubule binding"/>
    <property type="evidence" value="ECO:0007669"/>
    <property type="project" value="TreeGrafter"/>
</dbReference>
<keyword evidence="1" id="KW-0547">Nucleotide-binding</keyword>
<dbReference type="GO" id="GO:0003924">
    <property type="term" value="F:GTPase activity"/>
    <property type="evidence" value="ECO:0007669"/>
    <property type="project" value="InterPro"/>
</dbReference>
<keyword evidence="6" id="KW-1185">Reference proteome</keyword>
<evidence type="ECO:0000256" key="1">
    <source>
        <dbReference type="ARBA" id="ARBA00022741"/>
    </source>
</evidence>
<dbReference type="Pfam" id="PF01031">
    <property type="entry name" value="Dynamin_M"/>
    <property type="match status" value="1"/>
</dbReference>
<dbReference type="InterPro" id="IPR003130">
    <property type="entry name" value="GED"/>
</dbReference>
<dbReference type="STRING" id="599839.J7SCS1"/>
<dbReference type="HOGENOM" id="CLU_008964_4_1_1"/>
<dbReference type="Gene3D" id="1.20.120.1240">
    <property type="entry name" value="Dynamin, middle domain"/>
    <property type="match status" value="1"/>
</dbReference>
<feature type="compositionally biased region" description="Low complexity" evidence="3">
    <location>
        <begin position="767"/>
        <end position="779"/>
    </location>
</feature>
<dbReference type="PROSITE" id="PS51388">
    <property type="entry name" value="GED"/>
    <property type="match status" value="1"/>
</dbReference>
<keyword evidence="2" id="KW-0342">GTP-binding</keyword>
<feature type="region of interest" description="Disordered" evidence="3">
    <location>
        <begin position="738"/>
        <end position="779"/>
    </location>
</feature>
<dbReference type="AlphaFoldDB" id="J7SCS1"/>
<gene>
    <name evidence="5" type="ORF">FIBRA_00363</name>
</gene>
<evidence type="ECO:0000256" key="2">
    <source>
        <dbReference type="ARBA" id="ARBA00023134"/>
    </source>
</evidence>
<dbReference type="SMART" id="SM00053">
    <property type="entry name" value="DYNc"/>
    <property type="match status" value="1"/>
</dbReference>
<dbReference type="InterPro" id="IPR001401">
    <property type="entry name" value="Dynamin_GTPase"/>
</dbReference>
<dbReference type="InterPro" id="IPR022812">
    <property type="entry name" value="Dynamin"/>
</dbReference>
<dbReference type="PRINTS" id="PR00195">
    <property type="entry name" value="DYNAMIN"/>
</dbReference>
<accession>J7SCS1</accession>
<dbReference type="Pfam" id="PF02212">
    <property type="entry name" value="GED"/>
    <property type="match status" value="1"/>
</dbReference>
<dbReference type="EMBL" id="HE796879">
    <property type="protein sequence ID" value="CCL98368.1"/>
    <property type="molecule type" value="Genomic_DNA"/>
</dbReference>
<dbReference type="InterPro" id="IPR020850">
    <property type="entry name" value="GED_dom"/>
</dbReference>
<feature type="compositionally biased region" description="Polar residues" evidence="3">
    <location>
        <begin position="738"/>
        <end position="750"/>
    </location>
</feature>
<dbReference type="OrthoDB" id="5061070at2759"/>
<dbReference type="InterPro" id="IPR045063">
    <property type="entry name" value="Dynamin_N"/>
</dbReference>
<dbReference type="GO" id="GO:0016020">
    <property type="term" value="C:membrane"/>
    <property type="evidence" value="ECO:0007669"/>
    <property type="project" value="TreeGrafter"/>
</dbReference>
<feature type="domain" description="GED" evidence="4">
    <location>
        <begin position="651"/>
        <end position="747"/>
    </location>
</feature>
<dbReference type="GeneID" id="24093279"/>
<dbReference type="Proteomes" id="UP000006352">
    <property type="component" value="Unassembled WGS sequence"/>
</dbReference>